<keyword evidence="1" id="KW-0175">Coiled coil</keyword>
<organism evidence="2 3">
    <name type="scientific">Parasponia andersonii</name>
    <name type="common">Sponia andersonii</name>
    <dbReference type="NCBI Taxonomy" id="3476"/>
    <lineage>
        <taxon>Eukaryota</taxon>
        <taxon>Viridiplantae</taxon>
        <taxon>Streptophyta</taxon>
        <taxon>Embryophyta</taxon>
        <taxon>Tracheophyta</taxon>
        <taxon>Spermatophyta</taxon>
        <taxon>Magnoliopsida</taxon>
        <taxon>eudicotyledons</taxon>
        <taxon>Gunneridae</taxon>
        <taxon>Pentapetalae</taxon>
        <taxon>rosids</taxon>
        <taxon>fabids</taxon>
        <taxon>Rosales</taxon>
        <taxon>Cannabaceae</taxon>
        <taxon>Parasponia</taxon>
    </lineage>
</organism>
<evidence type="ECO:0000256" key="1">
    <source>
        <dbReference type="SAM" id="Coils"/>
    </source>
</evidence>
<comment type="caution">
    <text evidence="2">The sequence shown here is derived from an EMBL/GenBank/DDBJ whole genome shotgun (WGS) entry which is preliminary data.</text>
</comment>
<sequence>MLSLRDFWRRHKRKVLVSAGVLGTGYVLYKLYNAHRQRLDDLERELASERKRVDELVKDQVQAHFENIQRIADTTTLPHAMHVLSGRIEEELELSHLTDRLMQGKGQPNILTSSEKLELWDRLKFLSFTKMALSLWTMALLSLYIRVQVDVSDR</sequence>
<dbReference type="PANTHER" id="PTHR28080:SF1">
    <property type="entry name" value="PEROXISOMAL BIOGENESIS FACTOR 3"/>
    <property type="match status" value="1"/>
</dbReference>
<dbReference type="InterPro" id="IPR006966">
    <property type="entry name" value="Peroxin-3"/>
</dbReference>
<dbReference type="STRING" id="3476.A0A2P5DF00"/>
<dbReference type="GO" id="GO:0030674">
    <property type="term" value="F:protein-macromolecule adaptor activity"/>
    <property type="evidence" value="ECO:0007669"/>
    <property type="project" value="TreeGrafter"/>
</dbReference>
<reference evidence="3" key="1">
    <citation type="submission" date="2016-06" db="EMBL/GenBank/DDBJ databases">
        <title>Parallel loss of symbiosis genes in relatives of nitrogen-fixing non-legume Parasponia.</title>
        <authorList>
            <person name="Van Velzen R."/>
            <person name="Holmer R."/>
            <person name="Bu F."/>
            <person name="Rutten L."/>
            <person name="Van Zeijl A."/>
            <person name="Liu W."/>
            <person name="Santuari L."/>
            <person name="Cao Q."/>
            <person name="Sharma T."/>
            <person name="Shen D."/>
            <person name="Roswanjaya Y."/>
            <person name="Wardhani T."/>
            <person name="Kalhor M.S."/>
            <person name="Jansen J."/>
            <person name="Van den Hoogen J."/>
            <person name="Gungor B."/>
            <person name="Hartog M."/>
            <person name="Hontelez J."/>
            <person name="Verver J."/>
            <person name="Yang W.-C."/>
            <person name="Schijlen E."/>
            <person name="Repin R."/>
            <person name="Schilthuizen M."/>
            <person name="Schranz E."/>
            <person name="Heidstra R."/>
            <person name="Miyata K."/>
            <person name="Fedorova E."/>
            <person name="Kohlen W."/>
            <person name="Bisseling T."/>
            <person name="Smit S."/>
            <person name="Geurts R."/>
        </authorList>
    </citation>
    <scope>NUCLEOTIDE SEQUENCE [LARGE SCALE GENOMIC DNA]</scope>
    <source>
        <strain evidence="3">cv. WU1-14</strain>
    </source>
</reference>
<dbReference type="EMBL" id="JXTB01000042">
    <property type="protein sequence ID" value="PON71896.1"/>
    <property type="molecule type" value="Genomic_DNA"/>
</dbReference>
<gene>
    <name evidence="2" type="ORF">PanWU01x14_070830</name>
</gene>
<keyword evidence="3" id="KW-1185">Reference proteome</keyword>
<evidence type="ECO:0000313" key="3">
    <source>
        <dbReference type="Proteomes" id="UP000237105"/>
    </source>
</evidence>
<name>A0A2P5DF00_PARAD</name>
<dbReference type="GO" id="GO:0005778">
    <property type="term" value="C:peroxisomal membrane"/>
    <property type="evidence" value="ECO:0007669"/>
    <property type="project" value="InterPro"/>
</dbReference>
<dbReference type="OrthoDB" id="45930at2759"/>
<feature type="coiled-coil region" evidence="1">
    <location>
        <begin position="32"/>
        <end position="59"/>
    </location>
</feature>
<dbReference type="GO" id="GO:0045046">
    <property type="term" value="P:protein import into peroxisome membrane"/>
    <property type="evidence" value="ECO:0007669"/>
    <property type="project" value="TreeGrafter"/>
</dbReference>
<accession>A0A2P5DF00</accession>
<protein>
    <submittedName>
        <fullName evidence="2">Peroxin</fullName>
    </submittedName>
</protein>
<dbReference type="PANTHER" id="PTHR28080">
    <property type="entry name" value="PEROXISOMAL BIOGENESIS FACTOR 3"/>
    <property type="match status" value="1"/>
</dbReference>
<dbReference type="AlphaFoldDB" id="A0A2P5DF00"/>
<dbReference type="Proteomes" id="UP000237105">
    <property type="component" value="Unassembled WGS sequence"/>
</dbReference>
<evidence type="ECO:0000313" key="2">
    <source>
        <dbReference type="EMBL" id="PON71896.1"/>
    </source>
</evidence>
<proteinExistence type="predicted"/>